<keyword evidence="2" id="KW-0255">Endonuclease</keyword>
<dbReference type="RefSeq" id="WP_133358123.1">
    <property type="nucleotide sequence ID" value="NZ_SMUV01000041.1"/>
</dbReference>
<keyword evidence="2" id="KW-0378">Hydrolase</keyword>
<sequence>MNESAALRLASYNIQKCVGLDLRRQPRRVLQVLTRLGAQVVVLQEADKRLPPRPAALPHFVLEEAGWEVADLGGAGSLGWHGNAVIWRRGALRLRDMGHIDLPGLEPRGAVWVSFDSPLGPLRVVGLHLGLVGRYRRKQVLHLAQETARLPAMPMIWAGDFNEWSARSGLERLAPAMRFLPPRASFPALRPLGPLDRIALSAGLAAAGHGVHLEQPAHIASDHLPIWADVVVETGIRIPSRR</sequence>
<dbReference type="InterPro" id="IPR005135">
    <property type="entry name" value="Endo/exonuclease/phosphatase"/>
</dbReference>
<evidence type="ECO:0000313" key="3">
    <source>
        <dbReference type="Proteomes" id="UP000295301"/>
    </source>
</evidence>
<accession>A0A4R5VHU6</accession>
<dbReference type="Gene3D" id="3.60.10.10">
    <property type="entry name" value="Endonuclease/exonuclease/phosphatase"/>
    <property type="match status" value="1"/>
</dbReference>
<dbReference type="AlphaFoldDB" id="A0A4R5VHU6"/>
<reference evidence="2 3" key="1">
    <citation type="submission" date="2019-03" db="EMBL/GenBank/DDBJ databases">
        <title>Ruegeria lutea sp. nov., a novel strain, isolated from marine sediment, the Masan Bay, South Korea.</title>
        <authorList>
            <person name="Kim J."/>
            <person name="Kim D.-Y."/>
            <person name="Lee S.-S."/>
        </authorList>
    </citation>
    <scope>NUCLEOTIDE SEQUENCE [LARGE SCALE GENOMIC DNA]</scope>
    <source>
        <strain evidence="2 3">318-1</strain>
    </source>
</reference>
<gene>
    <name evidence="2" type="ORF">E1832_02290</name>
</gene>
<dbReference type="GO" id="GO:0004519">
    <property type="term" value="F:endonuclease activity"/>
    <property type="evidence" value="ECO:0007669"/>
    <property type="project" value="UniProtKB-KW"/>
</dbReference>
<keyword evidence="3" id="KW-1185">Reference proteome</keyword>
<evidence type="ECO:0000313" key="2">
    <source>
        <dbReference type="EMBL" id="TDK51978.1"/>
    </source>
</evidence>
<name>A0A4R5VHU6_9RHOB</name>
<protein>
    <submittedName>
        <fullName evidence="2">Endonuclease</fullName>
    </submittedName>
</protein>
<dbReference type="Pfam" id="PF03372">
    <property type="entry name" value="Exo_endo_phos"/>
    <property type="match status" value="1"/>
</dbReference>
<dbReference type="InterPro" id="IPR036691">
    <property type="entry name" value="Endo/exonu/phosph_ase_sf"/>
</dbReference>
<organism evidence="2 3">
    <name type="scientific">Antarcticimicrobium luteum</name>
    <dbReference type="NCBI Taxonomy" id="2547397"/>
    <lineage>
        <taxon>Bacteria</taxon>
        <taxon>Pseudomonadati</taxon>
        <taxon>Pseudomonadota</taxon>
        <taxon>Alphaproteobacteria</taxon>
        <taxon>Rhodobacterales</taxon>
        <taxon>Paracoccaceae</taxon>
        <taxon>Antarcticimicrobium</taxon>
    </lineage>
</organism>
<evidence type="ECO:0000259" key="1">
    <source>
        <dbReference type="Pfam" id="PF03372"/>
    </source>
</evidence>
<proteinExistence type="predicted"/>
<keyword evidence="2" id="KW-0540">Nuclease</keyword>
<dbReference type="OrthoDB" id="9813425at2"/>
<dbReference type="Proteomes" id="UP000295301">
    <property type="component" value="Unassembled WGS sequence"/>
</dbReference>
<dbReference type="EMBL" id="SMUV01000041">
    <property type="protein sequence ID" value="TDK51978.1"/>
    <property type="molecule type" value="Genomic_DNA"/>
</dbReference>
<feature type="domain" description="Endonuclease/exonuclease/phosphatase" evidence="1">
    <location>
        <begin position="10"/>
        <end position="223"/>
    </location>
</feature>
<dbReference type="SUPFAM" id="SSF56219">
    <property type="entry name" value="DNase I-like"/>
    <property type="match status" value="1"/>
</dbReference>
<comment type="caution">
    <text evidence="2">The sequence shown here is derived from an EMBL/GenBank/DDBJ whole genome shotgun (WGS) entry which is preliminary data.</text>
</comment>